<organism evidence="5 6">
    <name type="scientific">Phascolomyces articulosus</name>
    <dbReference type="NCBI Taxonomy" id="60185"/>
    <lineage>
        <taxon>Eukaryota</taxon>
        <taxon>Fungi</taxon>
        <taxon>Fungi incertae sedis</taxon>
        <taxon>Mucoromycota</taxon>
        <taxon>Mucoromycotina</taxon>
        <taxon>Mucoromycetes</taxon>
        <taxon>Mucorales</taxon>
        <taxon>Lichtheimiaceae</taxon>
        <taxon>Phascolomyces</taxon>
    </lineage>
</organism>
<dbReference type="PANTHER" id="PTHR11360:SF315">
    <property type="entry name" value="TRANSPORTER MCH2-RELATED"/>
    <property type="match status" value="1"/>
</dbReference>
<comment type="subcellular location">
    <subcellularLocation>
        <location evidence="1">Membrane</location>
        <topology evidence="1">Multi-pass membrane protein</topology>
    </subcellularLocation>
</comment>
<feature type="transmembrane region" description="Helical" evidence="3">
    <location>
        <begin position="181"/>
        <end position="201"/>
    </location>
</feature>
<protein>
    <submittedName>
        <fullName evidence="5">Major facilitator superfamily domain-containing protein</fullName>
    </submittedName>
</protein>
<feature type="transmembrane region" description="Helical" evidence="3">
    <location>
        <begin position="326"/>
        <end position="346"/>
    </location>
</feature>
<dbReference type="GO" id="GO:0022857">
    <property type="term" value="F:transmembrane transporter activity"/>
    <property type="evidence" value="ECO:0007669"/>
    <property type="project" value="InterPro"/>
</dbReference>
<evidence type="ECO:0000256" key="2">
    <source>
        <dbReference type="ARBA" id="ARBA00006727"/>
    </source>
</evidence>
<feature type="transmembrane region" description="Helical" evidence="3">
    <location>
        <begin position="125"/>
        <end position="145"/>
    </location>
</feature>
<feature type="transmembrane region" description="Helical" evidence="3">
    <location>
        <begin position="383"/>
        <end position="405"/>
    </location>
</feature>
<proteinExistence type="inferred from homology"/>
<feature type="domain" description="Major facilitator superfamily (MFS) profile" evidence="4">
    <location>
        <begin position="89"/>
        <end position="472"/>
    </location>
</feature>
<feature type="transmembrane region" description="Helical" evidence="3">
    <location>
        <begin position="213"/>
        <end position="233"/>
    </location>
</feature>
<evidence type="ECO:0000313" key="6">
    <source>
        <dbReference type="Proteomes" id="UP001209540"/>
    </source>
</evidence>
<dbReference type="InterPro" id="IPR036259">
    <property type="entry name" value="MFS_trans_sf"/>
</dbReference>
<dbReference type="SUPFAM" id="SSF103473">
    <property type="entry name" value="MFS general substrate transporter"/>
    <property type="match status" value="1"/>
</dbReference>
<feature type="transmembrane region" description="Helical" evidence="3">
    <location>
        <begin position="447"/>
        <end position="468"/>
    </location>
</feature>
<feature type="transmembrane region" description="Helical" evidence="3">
    <location>
        <begin position="157"/>
        <end position="175"/>
    </location>
</feature>
<feature type="transmembrane region" description="Helical" evidence="3">
    <location>
        <begin position="293"/>
        <end position="314"/>
    </location>
</feature>
<feature type="transmembrane region" description="Helical" evidence="3">
    <location>
        <begin position="358"/>
        <end position="377"/>
    </location>
</feature>
<feature type="transmembrane region" description="Helical" evidence="3">
    <location>
        <begin position="89"/>
        <end position="113"/>
    </location>
</feature>
<comment type="similarity">
    <text evidence="2">Belongs to the major facilitator superfamily. Monocarboxylate porter (TC 2.A.1.13) family.</text>
</comment>
<dbReference type="Gene3D" id="1.20.1250.20">
    <property type="entry name" value="MFS general substrate transporter like domains"/>
    <property type="match status" value="2"/>
</dbReference>
<dbReference type="GO" id="GO:0016020">
    <property type="term" value="C:membrane"/>
    <property type="evidence" value="ECO:0007669"/>
    <property type="project" value="UniProtKB-SubCell"/>
</dbReference>
<dbReference type="PROSITE" id="PS50850">
    <property type="entry name" value="MFS"/>
    <property type="match status" value="1"/>
</dbReference>
<dbReference type="Pfam" id="PF07690">
    <property type="entry name" value="MFS_1"/>
    <property type="match status" value="1"/>
</dbReference>
<keyword evidence="3" id="KW-0472">Membrane</keyword>
<comment type="caution">
    <text evidence="5">The sequence shown here is derived from an EMBL/GenBank/DDBJ whole genome shotgun (WGS) entry which is preliminary data.</text>
</comment>
<dbReference type="InterPro" id="IPR011701">
    <property type="entry name" value="MFS"/>
</dbReference>
<dbReference type="InterPro" id="IPR050327">
    <property type="entry name" value="Proton-linked_MCT"/>
</dbReference>
<dbReference type="AlphaFoldDB" id="A0AAD5KB73"/>
<evidence type="ECO:0000259" key="4">
    <source>
        <dbReference type="PROSITE" id="PS50850"/>
    </source>
</evidence>
<evidence type="ECO:0000313" key="5">
    <source>
        <dbReference type="EMBL" id="KAI9277086.1"/>
    </source>
</evidence>
<keyword evidence="3" id="KW-0812">Transmembrane</keyword>
<dbReference type="Proteomes" id="UP001209540">
    <property type="component" value="Unassembled WGS sequence"/>
</dbReference>
<feature type="transmembrane region" description="Helical" evidence="3">
    <location>
        <begin position="417"/>
        <end position="435"/>
    </location>
</feature>
<evidence type="ECO:0000256" key="3">
    <source>
        <dbReference type="SAM" id="Phobius"/>
    </source>
</evidence>
<sequence>MPTHTRSKSIYNNNEHCNNLSSSSTATTIKIEPTTTEKDKPLYFHEKVEQIHHHEDIKNESITHHSLSSYNEDDKESVESYCATDDGGYGWCVVFGAFMGTFTIYGIMINHYVEKLFSGQKGVTTLLSLVGVLISFIGGIFAPISNMIESILGVRKTLFIATLLISGGFGAAGSATEIWQLYLALGICFGMGFSMMIMVTSKTVPMWFFRKRSTAMGIIASSGGLGGLILPFIITPLNSSLGISWTFRILAGCFFVINLITTLLVKEKNPPTKRTFKNPCDVLQLNLLQNTNFLMWCLAAFLQVSYMNMLFYFLPSYATYVGLNTIQGSALVSVTAASTFVGRLSVGMLADRAGNLNMCILFNSVTSLASFFIWTFAYDFAGLLVFAITHGFFGGCYLALLAPIVRTVLGPEKFPSGFALVSFIVAPAYAGPSIASALENITTIEPFMVFKLFIGCTSLGTVIVVLILKLRMKRQLWAKI</sequence>
<accession>A0AAD5KB73</accession>
<name>A0AAD5KB73_9FUNG</name>
<reference evidence="5" key="1">
    <citation type="journal article" date="2022" name="IScience">
        <title>Evolution of zygomycete secretomes and the origins of terrestrial fungal ecologies.</title>
        <authorList>
            <person name="Chang Y."/>
            <person name="Wang Y."/>
            <person name="Mondo S."/>
            <person name="Ahrendt S."/>
            <person name="Andreopoulos W."/>
            <person name="Barry K."/>
            <person name="Beard J."/>
            <person name="Benny G.L."/>
            <person name="Blankenship S."/>
            <person name="Bonito G."/>
            <person name="Cuomo C."/>
            <person name="Desiro A."/>
            <person name="Gervers K.A."/>
            <person name="Hundley H."/>
            <person name="Kuo A."/>
            <person name="LaButti K."/>
            <person name="Lang B.F."/>
            <person name="Lipzen A."/>
            <person name="O'Donnell K."/>
            <person name="Pangilinan J."/>
            <person name="Reynolds N."/>
            <person name="Sandor L."/>
            <person name="Smith M.E."/>
            <person name="Tsang A."/>
            <person name="Grigoriev I.V."/>
            <person name="Stajich J.E."/>
            <person name="Spatafora J.W."/>
        </authorList>
    </citation>
    <scope>NUCLEOTIDE SEQUENCE</scope>
    <source>
        <strain evidence="5">RSA 2281</strain>
    </source>
</reference>
<dbReference type="InterPro" id="IPR020846">
    <property type="entry name" value="MFS_dom"/>
</dbReference>
<reference evidence="5" key="2">
    <citation type="submission" date="2023-02" db="EMBL/GenBank/DDBJ databases">
        <authorList>
            <consortium name="DOE Joint Genome Institute"/>
            <person name="Mondo S.J."/>
            <person name="Chang Y."/>
            <person name="Wang Y."/>
            <person name="Ahrendt S."/>
            <person name="Andreopoulos W."/>
            <person name="Barry K."/>
            <person name="Beard J."/>
            <person name="Benny G.L."/>
            <person name="Blankenship S."/>
            <person name="Bonito G."/>
            <person name="Cuomo C."/>
            <person name="Desiro A."/>
            <person name="Gervers K.A."/>
            <person name="Hundley H."/>
            <person name="Kuo A."/>
            <person name="LaButti K."/>
            <person name="Lang B.F."/>
            <person name="Lipzen A."/>
            <person name="O'Donnell K."/>
            <person name="Pangilinan J."/>
            <person name="Reynolds N."/>
            <person name="Sandor L."/>
            <person name="Smith M.W."/>
            <person name="Tsang A."/>
            <person name="Grigoriev I.V."/>
            <person name="Stajich J.E."/>
            <person name="Spatafora J.W."/>
        </authorList>
    </citation>
    <scope>NUCLEOTIDE SEQUENCE</scope>
    <source>
        <strain evidence="5">RSA 2281</strain>
    </source>
</reference>
<evidence type="ECO:0000256" key="1">
    <source>
        <dbReference type="ARBA" id="ARBA00004141"/>
    </source>
</evidence>
<keyword evidence="3" id="KW-1133">Transmembrane helix</keyword>
<dbReference type="PANTHER" id="PTHR11360">
    <property type="entry name" value="MONOCARBOXYLATE TRANSPORTER"/>
    <property type="match status" value="1"/>
</dbReference>
<gene>
    <name evidence="5" type="ORF">BDA99DRAFT_545148</name>
</gene>
<feature type="transmembrane region" description="Helical" evidence="3">
    <location>
        <begin position="245"/>
        <end position="265"/>
    </location>
</feature>
<keyword evidence="6" id="KW-1185">Reference proteome</keyword>
<dbReference type="EMBL" id="JAIXMP010000002">
    <property type="protein sequence ID" value="KAI9277086.1"/>
    <property type="molecule type" value="Genomic_DNA"/>
</dbReference>